<feature type="compositionally biased region" description="Basic and acidic residues" evidence="1">
    <location>
        <begin position="1"/>
        <end position="23"/>
    </location>
</feature>
<accession>A0A183NCU7</accession>
<gene>
    <name evidence="2" type="ORF">SMRZ_LOCUS26122</name>
</gene>
<evidence type="ECO:0000313" key="3">
    <source>
        <dbReference type="Proteomes" id="UP000277204"/>
    </source>
</evidence>
<evidence type="ECO:0000313" key="2">
    <source>
        <dbReference type="EMBL" id="VDP58417.1"/>
    </source>
</evidence>
<feature type="region of interest" description="Disordered" evidence="1">
    <location>
        <begin position="55"/>
        <end position="85"/>
    </location>
</feature>
<protein>
    <submittedName>
        <fullName evidence="2">Uncharacterized protein</fullName>
    </submittedName>
</protein>
<sequence>MERPNNVGDRKDQSNSNGKEEIQHGSTGNQRNPMEPNWTTNDQYVRDASILRLRRGKCSTHSGSVAEPYERLSRRRTSRSTSWIP</sequence>
<reference evidence="2 3" key="1">
    <citation type="submission" date="2018-11" db="EMBL/GenBank/DDBJ databases">
        <authorList>
            <consortium name="Pathogen Informatics"/>
        </authorList>
    </citation>
    <scope>NUCLEOTIDE SEQUENCE [LARGE SCALE GENOMIC DNA]</scope>
    <source>
        <strain evidence="2 3">Zambia</strain>
    </source>
</reference>
<feature type="compositionally biased region" description="Polar residues" evidence="1">
    <location>
        <begin position="24"/>
        <end position="43"/>
    </location>
</feature>
<feature type="region of interest" description="Disordered" evidence="1">
    <location>
        <begin position="1"/>
        <end position="43"/>
    </location>
</feature>
<proteinExistence type="predicted"/>
<organism evidence="2 3">
    <name type="scientific">Schistosoma margrebowiei</name>
    <dbReference type="NCBI Taxonomy" id="48269"/>
    <lineage>
        <taxon>Eukaryota</taxon>
        <taxon>Metazoa</taxon>
        <taxon>Spiralia</taxon>
        <taxon>Lophotrochozoa</taxon>
        <taxon>Platyhelminthes</taxon>
        <taxon>Trematoda</taxon>
        <taxon>Digenea</taxon>
        <taxon>Strigeidida</taxon>
        <taxon>Schistosomatoidea</taxon>
        <taxon>Schistosomatidae</taxon>
        <taxon>Schistosoma</taxon>
    </lineage>
</organism>
<name>A0A183NCU7_9TREM</name>
<dbReference type="Proteomes" id="UP000277204">
    <property type="component" value="Unassembled WGS sequence"/>
</dbReference>
<keyword evidence="3" id="KW-1185">Reference proteome</keyword>
<dbReference type="AlphaFoldDB" id="A0A183NCU7"/>
<dbReference type="EMBL" id="UZAI01022689">
    <property type="protein sequence ID" value="VDP58417.1"/>
    <property type="molecule type" value="Genomic_DNA"/>
</dbReference>
<evidence type="ECO:0000256" key="1">
    <source>
        <dbReference type="SAM" id="MobiDB-lite"/>
    </source>
</evidence>